<keyword evidence="2" id="KW-1185">Reference proteome</keyword>
<evidence type="ECO:0000313" key="2">
    <source>
        <dbReference type="Proteomes" id="UP000327011"/>
    </source>
</evidence>
<evidence type="ECO:0008006" key="3">
    <source>
        <dbReference type="Google" id="ProtNLM"/>
    </source>
</evidence>
<comment type="caution">
    <text evidence="1">The sequence shown here is derived from an EMBL/GenBank/DDBJ whole genome shotgun (WGS) entry which is preliminary data.</text>
</comment>
<dbReference type="RefSeq" id="WP_150932870.1">
    <property type="nucleotide sequence ID" value="NZ_VYTZ01000003.1"/>
</dbReference>
<sequence>MIPGQFTRRDQVAMRRAVVDGTPHRNTAVGEVIGGGHTVNHGTPYVLVCWPGPEGGTDAYHPDRLVRVQRDADGIPRATA</sequence>
<gene>
    <name evidence="1" type="ORF">F5972_08495</name>
</gene>
<name>A0A5J5K504_9ACTN</name>
<proteinExistence type="predicted"/>
<dbReference type="Proteomes" id="UP000327011">
    <property type="component" value="Unassembled WGS sequence"/>
</dbReference>
<protein>
    <recommendedName>
        <fullName evidence="3">DUF1918 domain-containing protein</fullName>
    </recommendedName>
</protein>
<dbReference type="AlphaFoldDB" id="A0A5J5K504"/>
<dbReference type="EMBL" id="VYTZ01000003">
    <property type="protein sequence ID" value="KAA9379681.1"/>
    <property type="molecule type" value="Genomic_DNA"/>
</dbReference>
<evidence type="ECO:0000313" key="1">
    <source>
        <dbReference type="EMBL" id="KAA9379681.1"/>
    </source>
</evidence>
<accession>A0A5J5K504</accession>
<organism evidence="1 2">
    <name type="scientific">Microbispora cellulosiformans</name>
    <dbReference type="NCBI Taxonomy" id="2614688"/>
    <lineage>
        <taxon>Bacteria</taxon>
        <taxon>Bacillati</taxon>
        <taxon>Actinomycetota</taxon>
        <taxon>Actinomycetes</taxon>
        <taxon>Streptosporangiales</taxon>
        <taxon>Streptosporangiaceae</taxon>
        <taxon>Microbispora</taxon>
    </lineage>
</organism>
<reference evidence="1 2" key="1">
    <citation type="submission" date="2019-09" db="EMBL/GenBank/DDBJ databases">
        <title>Screening of Novel Bioactive Compounds from Soil-Associated.</title>
        <authorList>
            <person name="Gong X."/>
        </authorList>
    </citation>
    <scope>NUCLEOTIDE SEQUENCE [LARGE SCALE GENOMIC DNA]</scope>
    <source>
        <strain evidence="1 2">Gxj-6</strain>
    </source>
</reference>